<keyword evidence="3" id="KW-0677">Repeat</keyword>
<accession>A0AAN8ZYF6</accession>
<keyword evidence="8" id="KW-1185">Reference proteome</keyword>
<comment type="caution">
    <text evidence="7">The sequence shown here is derived from an EMBL/GenBank/DDBJ whole genome shotgun (WGS) entry which is preliminary data.</text>
</comment>
<dbReference type="EMBL" id="JAXCGZ010022721">
    <property type="protein sequence ID" value="KAK7026065.1"/>
    <property type="molecule type" value="Genomic_DNA"/>
</dbReference>
<evidence type="ECO:0000256" key="3">
    <source>
        <dbReference type="ARBA" id="ARBA00022737"/>
    </source>
</evidence>
<dbReference type="InterPro" id="IPR013783">
    <property type="entry name" value="Ig-like_fold"/>
</dbReference>
<comment type="subcellular location">
    <subcellularLocation>
        <location evidence="1">Membrane</location>
    </subcellularLocation>
</comment>
<dbReference type="PANTHER" id="PTHR46730">
    <property type="entry name" value="POLYCYSTIN-1"/>
    <property type="match status" value="1"/>
</dbReference>
<evidence type="ECO:0000313" key="7">
    <source>
        <dbReference type="EMBL" id="KAK7026065.1"/>
    </source>
</evidence>
<reference evidence="7 8" key="1">
    <citation type="submission" date="2023-11" db="EMBL/GenBank/DDBJ databases">
        <title>Halocaridina rubra genome assembly.</title>
        <authorList>
            <person name="Smith C."/>
        </authorList>
    </citation>
    <scope>NUCLEOTIDE SEQUENCE [LARGE SCALE GENOMIC DNA]</scope>
    <source>
        <strain evidence="7">EP-1</strain>
        <tissue evidence="7">Whole</tissue>
    </source>
</reference>
<keyword evidence="2" id="KW-0812">Transmembrane</keyword>
<dbReference type="Proteomes" id="UP001381693">
    <property type="component" value="Unassembled WGS sequence"/>
</dbReference>
<feature type="domain" description="PKD/REJ-like" evidence="6">
    <location>
        <begin position="35"/>
        <end position="319"/>
    </location>
</feature>
<dbReference type="AlphaFoldDB" id="A0AAN8ZYF6"/>
<dbReference type="InterPro" id="IPR002859">
    <property type="entry name" value="PKD/REJ-like"/>
</dbReference>
<dbReference type="GO" id="GO:0006816">
    <property type="term" value="P:calcium ion transport"/>
    <property type="evidence" value="ECO:0007669"/>
    <property type="project" value="TreeGrafter"/>
</dbReference>
<dbReference type="GO" id="GO:0005886">
    <property type="term" value="C:plasma membrane"/>
    <property type="evidence" value="ECO:0007669"/>
    <property type="project" value="TreeGrafter"/>
</dbReference>
<evidence type="ECO:0000259" key="6">
    <source>
        <dbReference type="Pfam" id="PF02010"/>
    </source>
</evidence>
<dbReference type="PANTHER" id="PTHR46730:SF1">
    <property type="entry name" value="PLAT DOMAIN-CONTAINING PROTEIN"/>
    <property type="match status" value="1"/>
</dbReference>
<keyword evidence="5" id="KW-0472">Membrane</keyword>
<dbReference type="Pfam" id="PF02010">
    <property type="entry name" value="REJ"/>
    <property type="match status" value="1"/>
</dbReference>
<proteinExistence type="predicted"/>
<organism evidence="7 8">
    <name type="scientific">Halocaridina rubra</name>
    <name type="common">Hawaiian red shrimp</name>
    <dbReference type="NCBI Taxonomy" id="373956"/>
    <lineage>
        <taxon>Eukaryota</taxon>
        <taxon>Metazoa</taxon>
        <taxon>Ecdysozoa</taxon>
        <taxon>Arthropoda</taxon>
        <taxon>Crustacea</taxon>
        <taxon>Multicrustacea</taxon>
        <taxon>Malacostraca</taxon>
        <taxon>Eumalacostraca</taxon>
        <taxon>Eucarida</taxon>
        <taxon>Decapoda</taxon>
        <taxon>Pleocyemata</taxon>
        <taxon>Caridea</taxon>
        <taxon>Atyoidea</taxon>
        <taxon>Atyidae</taxon>
        <taxon>Halocaridina</taxon>
    </lineage>
</organism>
<evidence type="ECO:0000256" key="1">
    <source>
        <dbReference type="ARBA" id="ARBA00004370"/>
    </source>
</evidence>
<evidence type="ECO:0000256" key="2">
    <source>
        <dbReference type="ARBA" id="ARBA00022692"/>
    </source>
</evidence>
<dbReference type="GO" id="GO:0005261">
    <property type="term" value="F:monoatomic cation channel activity"/>
    <property type="evidence" value="ECO:0007669"/>
    <property type="project" value="TreeGrafter"/>
</dbReference>
<keyword evidence="4" id="KW-1133">Transmembrane helix</keyword>
<evidence type="ECO:0000256" key="5">
    <source>
        <dbReference type="ARBA" id="ARBA00023136"/>
    </source>
</evidence>
<dbReference type="Gene3D" id="2.60.40.10">
    <property type="entry name" value="Immunoglobulins"/>
    <property type="match status" value="1"/>
</dbReference>
<evidence type="ECO:0000256" key="4">
    <source>
        <dbReference type="ARBA" id="ARBA00022989"/>
    </source>
</evidence>
<name>A0AAN8ZYF6_HALRR</name>
<evidence type="ECO:0000313" key="8">
    <source>
        <dbReference type="Proteomes" id="UP001381693"/>
    </source>
</evidence>
<sequence length="443" mass="48247">MNRLHIYVGLALITNYSNVEGTLEVTTITKGIEVMTAADNIKVGATSPVKLDASLSRDKDNNHGDLKYRWSCLTENGQACVTMRSGIPVRLESRIGESKLTDSELTVDPEVLQPGKYIFTVKVSKNEAVGRKNVNVEIAAGDLPVLVTEKSGIVVNAQERIIIKGWVTGEENLQVWWEGVEEPGFSYADISELVAGKKTTLTGASLLREYDLVLPSPGSVNMWNGLEGGTIYKFRLKSRNKDGEESFVEIDCRTNEKPAEGTFTVTPSEGDALVTNFTFNASDWSDDLNDLPLTTSFGYRMKDNDPGAESTIVWAASSSSEVPTATFILTASPQLMAPSTWHRGVRKISGVCADSTIGLRAETSGGTPSSKIIPVIKVCDIYQACAIKDGEPVTVTLTSTLPPEIVGFEASYYEGQAVNREYALFILFWYVQDTKLGKRTGPT</sequence>
<gene>
    <name evidence="7" type="ORF">SK128_006504</name>
</gene>
<protein>
    <recommendedName>
        <fullName evidence="6">PKD/REJ-like domain-containing protein</fullName>
    </recommendedName>
</protein>